<dbReference type="NCBIfam" id="TIGR01691">
    <property type="entry name" value="enolase-ppase"/>
    <property type="match status" value="1"/>
</dbReference>
<accession>A0AAD9L022</accession>
<keyword evidence="2" id="KW-0378">Hydrolase</keyword>
<dbReference type="InterPro" id="IPR023943">
    <property type="entry name" value="Enolase-ppase_E1"/>
</dbReference>
<dbReference type="PANTHER" id="PTHR20371">
    <property type="entry name" value="ENOLASE-PHOSPHATASE E1"/>
    <property type="match status" value="1"/>
</dbReference>
<keyword evidence="3" id="KW-0486">Methionine biosynthesis</keyword>
<dbReference type="Pfam" id="PF00702">
    <property type="entry name" value="Hydrolase"/>
    <property type="match status" value="1"/>
</dbReference>
<feature type="region of interest" description="Disordered" evidence="4">
    <location>
        <begin position="280"/>
        <end position="299"/>
    </location>
</feature>
<dbReference type="SUPFAM" id="SSF56784">
    <property type="entry name" value="HAD-like"/>
    <property type="match status" value="1"/>
</dbReference>
<keyword evidence="1" id="KW-0028">Amino-acid biosynthesis</keyword>
<proteinExistence type="predicted"/>
<evidence type="ECO:0000256" key="2">
    <source>
        <dbReference type="ARBA" id="ARBA00022801"/>
    </source>
</evidence>
<dbReference type="GO" id="GO:0043874">
    <property type="term" value="F:acireductone synthase activity"/>
    <property type="evidence" value="ECO:0007669"/>
    <property type="project" value="InterPro"/>
</dbReference>
<feature type="compositionally biased region" description="Basic and acidic residues" evidence="4">
    <location>
        <begin position="280"/>
        <end position="291"/>
    </location>
</feature>
<dbReference type="PANTHER" id="PTHR20371:SF1">
    <property type="entry name" value="ENOLASE-PHOSPHATASE E1"/>
    <property type="match status" value="1"/>
</dbReference>
<dbReference type="InterPro" id="IPR023214">
    <property type="entry name" value="HAD_sf"/>
</dbReference>
<dbReference type="EMBL" id="JAODUO010000438">
    <property type="protein sequence ID" value="KAK2180556.1"/>
    <property type="molecule type" value="Genomic_DNA"/>
</dbReference>
<comment type="caution">
    <text evidence="5">The sequence shown here is derived from an EMBL/GenBank/DDBJ whole genome shotgun (WGS) entry which is preliminary data.</text>
</comment>
<dbReference type="Gene3D" id="1.10.720.60">
    <property type="match status" value="1"/>
</dbReference>
<organism evidence="5 6">
    <name type="scientific">Ridgeia piscesae</name>
    <name type="common">Tubeworm</name>
    <dbReference type="NCBI Taxonomy" id="27915"/>
    <lineage>
        <taxon>Eukaryota</taxon>
        <taxon>Metazoa</taxon>
        <taxon>Spiralia</taxon>
        <taxon>Lophotrochozoa</taxon>
        <taxon>Annelida</taxon>
        <taxon>Polychaeta</taxon>
        <taxon>Sedentaria</taxon>
        <taxon>Canalipalpata</taxon>
        <taxon>Sabellida</taxon>
        <taxon>Siboglinidae</taxon>
        <taxon>Ridgeia</taxon>
    </lineage>
</organism>
<keyword evidence="6" id="KW-1185">Reference proteome</keyword>
<name>A0AAD9L022_RIDPI</name>
<evidence type="ECO:0000313" key="6">
    <source>
        <dbReference type="Proteomes" id="UP001209878"/>
    </source>
</evidence>
<dbReference type="GO" id="GO:0019509">
    <property type="term" value="P:L-methionine salvage from methylthioadenosine"/>
    <property type="evidence" value="ECO:0007669"/>
    <property type="project" value="InterPro"/>
</dbReference>
<dbReference type="InterPro" id="IPR036412">
    <property type="entry name" value="HAD-like_sf"/>
</dbReference>
<dbReference type="AlphaFoldDB" id="A0AAD9L022"/>
<evidence type="ECO:0008006" key="7">
    <source>
        <dbReference type="Google" id="ProtNLM"/>
    </source>
</evidence>
<reference evidence="5" key="1">
    <citation type="journal article" date="2023" name="Mol. Biol. Evol.">
        <title>Third-Generation Sequencing Reveals the Adaptive Role of the Epigenome in Three Deep-Sea Polychaetes.</title>
        <authorList>
            <person name="Perez M."/>
            <person name="Aroh O."/>
            <person name="Sun Y."/>
            <person name="Lan Y."/>
            <person name="Juniper S.K."/>
            <person name="Young C.R."/>
            <person name="Angers B."/>
            <person name="Qian P.Y."/>
        </authorList>
    </citation>
    <scope>NUCLEOTIDE SEQUENCE</scope>
    <source>
        <strain evidence="5">R07B-5</strain>
    </source>
</reference>
<dbReference type="Proteomes" id="UP001209878">
    <property type="component" value="Unassembled WGS sequence"/>
</dbReference>
<evidence type="ECO:0000256" key="1">
    <source>
        <dbReference type="ARBA" id="ARBA00022605"/>
    </source>
</evidence>
<dbReference type="GO" id="GO:0000287">
    <property type="term" value="F:magnesium ion binding"/>
    <property type="evidence" value="ECO:0007669"/>
    <property type="project" value="InterPro"/>
</dbReference>
<evidence type="ECO:0000256" key="4">
    <source>
        <dbReference type="SAM" id="MobiDB-lite"/>
    </source>
</evidence>
<protein>
    <recommendedName>
        <fullName evidence="7">Enolase-phosphatase E1</fullName>
    </recommendedName>
</protein>
<dbReference type="Gene3D" id="3.40.50.1000">
    <property type="entry name" value="HAD superfamily/HAD-like"/>
    <property type="match status" value="1"/>
</dbReference>
<gene>
    <name evidence="5" type="ORF">NP493_438g02136</name>
</gene>
<evidence type="ECO:0000256" key="3">
    <source>
        <dbReference type="ARBA" id="ARBA00023167"/>
    </source>
</evidence>
<evidence type="ECO:0000313" key="5">
    <source>
        <dbReference type="EMBL" id="KAK2180556.1"/>
    </source>
</evidence>
<sequence length="299" mass="33226">MESPTKKRSAPEEQDILDTVKAVLLDIEGTTTPLTFIKETLCGYIKDNVQEYLENHWDATECKTDVEALCEQAKKDKEEKVEGVVEVPAVTEGEEGENDKKDVIDAVVKNVLWQMTTGKPTKSLSQIQGHVWREAYKTGKIQGELFDDIEPALKAWSAKELKVYLFSAGTVDTQKLLFGYSAKGDLQELVKGYFDLTVGGKMEKEAYTKIVEEMDLKPEEVIFFTGVTAEATAAADAGLKTCIVVREDIVLTDEEKKKFNTISSFTELLTDAVDGETPAKKVEKKVEKEVEPEPEAVTA</sequence>